<sequence length="257" mass="27788">MANLDYYDEAGLSAAFYDVVSNAYPFRGDVAFYAELAGPAGASVLELGCGTGRIVIALAEQGYGVFGVDLAPAMIQRAAMKCERLPPEVGGRIALMRGDMTRVALGRLFDAVIIPFYGYAHLASPDARADALAVVAGHLKPGGRAAIHLPAPAMLRRPLGDEELSGPYNEAGDRVRIRVVARTYDEATGRFLQVMDYTLMDAGCTVTRQSREDLVYHAVDRDEIDASARRCGLTLTRVQGDFDGSETGREVIYVFTR</sequence>
<dbReference type="CDD" id="cd02440">
    <property type="entry name" value="AdoMet_MTases"/>
    <property type="match status" value="1"/>
</dbReference>
<dbReference type="InterPro" id="IPR050508">
    <property type="entry name" value="Methyltransf_Superfamily"/>
</dbReference>
<dbReference type="InterPro" id="IPR041698">
    <property type="entry name" value="Methyltransf_25"/>
</dbReference>
<evidence type="ECO:0000313" key="2">
    <source>
        <dbReference type="EMBL" id="MDN3589417.1"/>
    </source>
</evidence>
<dbReference type="Gene3D" id="3.40.50.150">
    <property type="entry name" value="Vaccinia Virus protein VP39"/>
    <property type="match status" value="1"/>
</dbReference>
<proteinExistence type="predicted"/>
<reference evidence="3" key="1">
    <citation type="journal article" date="2019" name="Int. J. Syst. Evol. Microbiol.">
        <title>The Global Catalogue of Microorganisms (GCM) 10K type strain sequencing project: providing services to taxonomists for standard genome sequencing and annotation.</title>
        <authorList>
            <consortium name="The Broad Institute Genomics Platform"/>
            <consortium name="The Broad Institute Genome Sequencing Center for Infectious Disease"/>
            <person name="Wu L."/>
            <person name="Ma J."/>
        </authorList>
    </citation>
    <scope>NUCLEOTIDE SEQUENCE [LARGE SCALE GENOMIC DNA]</scope>
    <source>
        <strain evidence="3">CECT 7069</strain>
    </source>
</reference>
<dbReference type="Pfam" id="PF13649">
    <property type="entry name" value="Methyltransf_25"/>
    <property type="match status" value="1"/>
</dbReference>
<feature type="domain" description="Methyltransferase" evidence="1">
    <location>
        <begin position="44"/>
        <end position="143"/>
    </location>
</feature>
<organism evidence="2 3">
    <name type="scientific">Methylobacterium adhaesivum</name>
    <dbReference type="NCBI Taxonomy" id="333297"/>
    <lineage>
        <taxon>Bacteria</taxon>
        <taxon>Pseudomonadati</taxon>
        <taxon>Pseudomonadota</taxon>
        <taxon>Alphaproteobacteria</taxon>
        <taxon>Hyphomicrobiales</taxon>
        <taxon>Methylobacteriaceae</taxon>
        <taxon>Methylobacterium</taxon>
    </lineage>
</organism>
<name>A0ABT8BD70_9HYPH</name>
<gene>
    <name evidence="2" type="ORF">QWZ12_02200</name>
</gene>
<keyword evidence="2" id="KW-0808">Transferase</keyword>
<protein>
    <submittedName>
        <fullName evidence="2">Methyltransferase domain-containing protein</fullName>
    </submittedName>
</protein>
<keyword evidence="3" id="KW-1185">Reference proteome</keyword>
<accession>A0ABT8BD70</accession>
<dbReference type="Gene3D" id="2.20.130.10">
    <property type="entry name" value="CAC2371-like domains"/>
    <property type="match status" value="1"/>
</dbReference>
<dbReference type="GO" id="GO:0032259">
    <property type="term" value="P:methylation"/>
    <property type="evidence" value="ECO:0007669"/>
    <property type="project" value="UniProtKB-KW"/>
</dbReference>
<dbReference type="RefSeq" id="WP_238223835.1">
    <property type="nucleotide sequence ID" value="NZ_BPQD01000007.1"/>
</dbReference>
<dbReference type="GO" id="GO:0008168">
    <property type="term" value="F:methyltransferase activity"/>
    <property type="evidence" value="ECO:0007669"/>
    <property type="project" value="UniProtKB-KW"/>
</dbReference>
<comment type="caution">
    <text evidence="2">The sequence shown here is derived from an EMBL/GenBank/DDBJ whole genome shotgun (WGS) entry which is preliminary data.</text>
</comment>
<evidence type="ECO:0000313" key="3">
    <source>
        <dbReference type="Proteomes" id="UP001224644"/>
    </source>
</evidence>
<dbReference type="PANTHER" id="PTHR42912">
    <property type="entry name" value="METHYLTRANSFERASE"/>
    <property type="match status" value="1"/>
</dbReference>
<evidence type="ECO:0000259" key="1">
    <source>
        <dbReference type="Pfam" id="PF13649"/>
    </source>
</evidence>
<keyword evidence="2" id="KW-0489">Methyltransferase</keyword>
<dbReference type="EMBL" id="JAUFPX010000002">
    <property type="protein sequence ID" value="MDN3589417.1"/>
    <property type="molecule type" value="Genomic_DNA"/>
</dbReference>
<dbReference type="InterPro" id="IPR029063">
    <property type="entry name" value="SAM-dependent_MTases_sf"/>
</dbReference>
<dbReference type="SUPFAM" id="SSF53335">
    <property type="entry name" value="S-adenosyl-L-methionine-dependent methyltransferases"/>
    <property type="match status" value="1"/>
</dbReference>
<dbReference type="Proteomes" id="UP001224644">
    <property type="component" value="Unassembled WGS sequence"/>
</dbReference>